<dbReference type="SFLD" id="SFLDS00003">
    <property type="entry name" value="Haloacid_Dehalogenase"/>
    <property type="match status" value="1"/>
</dbReference>
<dbReference type="RefSeq" id="WP_188985778.1">
    <property type="nucleotide sequence ID" value="NZ_BAAAHC010000009.1"/>
</dbReference>
<evidence type="ECO:0000313" key="4">
    <source>
        <dbReference type="Proteomes" id="UP001500220"/>
    </source>
</evidence>
<dbReference type="PANTHER" id="PTHR43434">
    <property type="entry name" value="PHOSPHOGLYCOLATE PHOSPHATASE"/>
    <property type="match status" value="1"/>
</dbReference>
<accession>A0A917N9D0</accession>
<dbReference type="Gene3D" id="3.40.50.1000">
    <property type="entry name" value="HAD superfamily/HAD-like"/>
    <property type="match status" value="1"/>
</dbReference>
<dbReference type="EMBL" id="BAAAHC010000009">
    <property type="protein sequence ID" value="GAA0519420.1"/>
    <property type="molecule type" value="Genomic_DNA"/>
</dbReference>
<dbReference type="Gene3D" id="1.10.150.240">
    <property type="entry name" value="Putative phosphatase, domain 2"/>
    <property type="match status" value="1"/>
</dbReference>
<dbReference type="InterPro" id="IPR050155">
    <property type="entry name" value="HAD-like_hydrolase_sf"/>
</dbReference>
<reference evidence="1 4" key="2">
    <citation type="journal article" date="2019" name="Int. J. Syst. Evol. Microbiol.">
        <title>The Global Catalogue of Microorganisms (GCM) 10K type strain sequencing project: providing services to taxonomists for standard genome sequencing and annotation.</title>
        <authorList>
            <consortium name="The Broad Institute Genomics Platform"/>
            <consortium name="The Broad Institute Genome Sequencing Center for Infectious Disease"/>
            <person name="Wu L."/>
            <person name="Ma J."/>
        </authorList>
    </citation>
    <scope>NUCLEOTIDE SEQUENCE [LARGE SCALE GENOMIC DNA]</scope>
    <source>
        <strain evidence="1 4">JCM 10664</strain>
    </source>
</reference>
<evidence type="ECO:0000313" key="1">
    <source>
        <dbReference type="EMBL" id="GAA0519420.1"/>
    </source>
</evidence>
<dbReference type="PANTHER" id="PTHR43434:SF1">
    <property type="entry name" value="PHOSPHOGLYCOLATE PHOSPHATASE"/>
    <property type="match status" value="1"/>
</dbReference>
<dbReference type="GO" id="GO:0006281">
    <property type="term" value="P:DNA repair"/>
    <property type="evidence" value="ECO:0007669"/>
    <property type="project" value="TreeGrafter"/>
</dbReference>
<evidence type="ECO:0000313" key="3">
    <source>
        <dbReference type="Proteomes" id="UP000597989"/>
    </source>
</evidence>
<comment type="caution">
    <text evidence="2">The sequence shown here is derived from an EMBL/GenBank/DDBJ whole genome shotgun (WGS) entry which is preliminary data.</text>
</comment>
<dbReference type="SFLD" id="SFLDG01129">
    <property type="entry name" value="C1.5:_HAD__Beta-PGM__Phosphata"/>
    <property type="match status" value="1"/>
</dbReference>
<dbReference type="Pfam" id="PF12710">
    <property type="entry name" value="HAD"/>
    <property type="match status" value="1"/>
</dbReference>
<dbReference type="Proteomes" id="UP001500220">
    <property type="component" value="Unassembled WGS sequence"/>
</dbReference>
<keyword evidence="4" id="KW-1185">Reference proteome</keyword>
<dbReference type="GO" id="GO:0008967">
    <property type="term" value="F:phosphoglycolate phosphatase activity"/>
    <property type="evidence" value="ECO:0007669"/>
    <property type="project" value="TreeGrafter"/>
</dbReference>
<gene>
    <name evidence="1" type="ORF">GCM10009545_21740</name>
    <name evidence="2" type="ORF">GCM10011581_09320</name>
</gene>
<protein>
    <submittedName>
        <fullName evidence="1 2">Haloacid dehalogenase</fullName>
    </submittedName>
</protein>
<dbReference type="EMBL" id="BMMT01000002">
    <property type="protein sequence ID" value="GGI74477.1"/>
    <property type="molecule type" value="Genomic_DNA"/>
</dbReference>
<dbReference type="InterPro" id="IPR036412">
    <property type="entry name" value="HAD-like_sf"/>
</dbReference>
<reference evidence="2 3" key="1">
    <citation type="journal article" date="2014" name="Int. J. Syst. Evol. Microbiol.">
        <title>Complete genome sequence of Corynebacterium casei LMG S-19264T (=DSM 44701T), isolated from a smear-ripened cheese.</title>
        <authorList>
            <consortium name="US DOE Joint Genome Institute (JGI-PGF)"/>
            <person name="Walter F."/>
            <person name="Albersmeier A."/>
            <person name="Kalinowski J."/>
            <person name="Ruckert C."/>
        </authorList>
    </citation>
    <scope>NUCLEOTIDE SEQUENCE [LARGE SCALE GENOMIC DNA]</scope>
    <source>
        <strain evidence="2 3">CGMCC 4.7206</strain>
    </source>
</reference>
<sequence length="248" mass="25996">MDRLVLWDIDLTLVDARGFGPRWYRQALHEVTGRALRRMPETAGRTELAITTDVLGIHGVPADPPTVAAMFAALTSAVAATRDELSERGSALPGAARALSALAAEPGFVQTLVTGNLPEVAFHKLESFGLHHHVDFEIGGYGTNSLHRHDLISESVAKAADRHATSLSPDSVVVVGDTPHDVAGALRFGAIAVGVATGRSSAEELHAAGAHAVLPNLADTEAVLATLSQAGIPNCRQNRKHPKTGNLG</sequence>
<dbReference type="SUPFAM" id="SSF56784">
    <property type="entry name" value="HAD-like"/>
    <property type="match status" value="1"/>
</dbReference>
<dbReference type="InterPro" id="IPR023214">
    <property type="entry name" value="HAD_sf"/>
</dbReference>
<reference evidence="2" key="3">
    <citation type="submission" date="2020-09" db="EMBL/GenBank/DDBJ databases">
        <authorList>
            <person name="Sun Q."/>
            <person name="Zhou Y."/>
        </authorList>
    </citation>
    <scope>NUCLEOTIDE SEQUENCE</scope>
    <source>
        <strain evidence="2">CGMCC 4.7206</strain>
    </source>
</reference>
<organism evidence="2 3">
    <name type="scientific">Saccharopolyspora thermophila</name>
    <dbReference type="NCBI Taxonomy" id="89367"/>
    <lineage>
        <taxon>Bacteria</taxon>
        <taxon>Bacillati</taxon>
        <taxon>Actinomycetota</taxon>
        <taxon>Actinomycetes</taxon>
        <taxon>Pseudonocardiales</taxon>
        <taxon>Pseudonocardiaceae</taxon>
        <taxon>Saccharopolyspora</taxon>
    </lineage>
</organism>
<dbReference type="InterPro" id="IPR023198">
    <property type="entry name" value="PGP-like_dom2"/>
</dbReference>
<reference evidence="1" key="4">
    <citation type="submission" date="2023-12" db="EMBL/GenBank/DDBJ databases">
        <authorList>
            <person name="Sun Q."/>
            <person name="Inoue M."/>
        </authorList>
    </citation>
    <scope>NUCLEOTIDE SEQUENCE</scope>
    <source>
        <strain evidence="1">JCM 10664</strain>
    </source>
</reference>
<evidence type="ECO:0000313" key="2">
    <source>
        <dbReference type="EMBL" id="GGI74477.1"/>
    </source>
</evidence>
<name>A0A917N9D0_9PSEU</name>
<dbReference type="AlphaFoldDB" id="A0A917N9D0"/>
<dbReference type="Proteomes" id="UP000597989">
    <property type="component" value="Unassembled WGS sequence"/>
</dbReference>
<proteinExistence type="predicted"/>